<protein>
    <submittedName>
        <fullName evidence="1">Uncharacterized protein</fullName>
    </submittedName>
</protein>
<dbReference type="Proteomes" id="UP000299102">
    <property type="component" value="Unassembled WGS sequence"/>
</dbReference>
<organism evidence="1 2">
    <name type="scientific">Eumeta variegata</name>
    <name type="common">Bagworm moth</name>
    <name type="synonym">Eumeta japonica</name>
    <dbReference type="NCBI Taxonomy" id="151549"/>
    <lineage>
        <taxon>Eukaryota</taxon>
        <taxon>Metazoa</taxon>
        <taxon>Ecdysozoa</taxon>
        <taxon>Arthropoda</taxon>
        <taxon>Hexapoda</taxon>
        <taxon>Insecta</taxon>
        <taxon>Pterygota</taxon>
        <taxon>Neoptera</taxon>
        <taxon>Endopterygota</taxon>
        <taxon>Lepidoptera</taxon>
        <taxon>Glossata</taxon>
        <taxon>Ditrysia</taxon>
        <taxon>Tineoidea</taxon>
        <taxon>Psychidae</taxon>
        <taxon>Oiketicinae</taxon>
        <taxon>Eumeta</taxon>
    </lineage>
</organism>
<accession>A0A4C2A0U6</accession>
<dbReference type="SUPFAM" id="SSF52980">
    <property type="entry name" value="Restriction endonuclease-like"/>
    <property type="match status" value="1"/>
</dbReference>
<dbReference type="AlphaFoldDB" id="A0A4C2A0U6"/>
<gene>
    <name evidence="1" type="ORF">EVAR_85777_1</name>
</gene>
<evidence type="ECO:0000313" key="2">
    <source>
        <dbReference type="Proteomes" id="UP000299102"/>
    </source>
</evidence>
<keyword evidence="2" id="KW-1185">Reference proteome</keyword>
<dbReference type="EMBL" id="BGZK01002432">
    <property type="protein sequence ID" value="GBP93890.1"/>
    <property type="molecule type" value="Genomic_DNA"/>
</dbReference>
<dbReference type="PANTHER" id="PTHR39953">
    <property type="entry name" value="RE54151P"/>
    <property type="match status" value="1"/>
</dbReference>
<proteinExistence type="predicted"/>
<dbReference type="PANTHER" id="PTHR39953:SF1">
    <property type="entry name" value="RE54151P"/>
    <property type="match status" value="1"/>
</dbReference>
<evidence type="ECO:0000313" key="1">
    <source>
        <dbReference type="EMBL" id="GBP93890.1"/>
    </source>
</evidence>
<sequence>MQGTERPFCGRDFEHCSHLTDYRPTAPTPVPSMSMEVKDVIYEVSRELELTCDLPRSMGRNVICIPYPVLWSSWLQQENETSLTSGYFTLMNTDKVVASTVALTSGESSGGPFPFHQIFYTFRNLLGPWDILFLPKDQQHTSYFSVVTKCPWAAVILAGETTQVMEQGFSKANSTNLPRIDLLMLGEFLASNKDFCSAEFRNVKTSMSSRPSYGDDDVSYVQLKREGDICTLKCKVCPKHKVHAKLYRVTLIMDEQEEAVKSIECHDCVASQGGCKHAIAFLMWIHCRSEEPSCTSVEYYWMKPRLSRVGSTLKYITASEMSNAKPSLPSNTEIFEKSLEKRKKRKLNNCEVIKYQNDYVFYQTESLSMHTLVLKYKERSCDRFLEKIALSDVDVYNIEKVTRAQHESTLWHELRYGRITASRAFQFRRFKTNDGTLIALIMGGKLPGYKRGKILEDQVRKIVSTKLGKKLTSVVSYFLKSIP</sequence>
<dbReference type="Gene3D" id="3.90.320.10">
    <property type="match status" value="1"/>
</dbReference>
<name>A0A4C2A0U6_EUMVA</name>
<reference evidence="1 2" key="1">
    <citation type="journal article" date="2019" name="Commun. Biol.">
        <title>The bagworm genome reveals a unique fibroin gene that provides high tensile strength.</title>
        <authorList>
            <person name="Kono N."/>
            <person name="Nakamura H."/>
            <person name="Ohtoshi R."/>
            <person name="Tomita M."/>
            <person name="Numata K."/>
            <person name="Arakawa K."/>
        </authorList>
    </citation>
    <scope>NUCLEOTIDE SEQUENCE [LARGE SCALE GENOMIC DNA]</scope>
</reference>
<comment type="caution">
    <text evidence="1">The sequence shown here is derived from an EMBL/GenBank/DDBJ whole genome shotgun (WGS) entry which is preliminary data.</text>
</comment>
<dbReference type="InterPro" id="IPR011604">
    <property type="entry name" value="PDDEXK-like_dom_sf"/>
</dbReference>
<dbReference type="InterPro" id="IPR011335">
    <property type="entry name" value="Restrct_endonuc-II-like"/>
</dbReference>
<dbReference type="OrthoDB" id="261614at2759"/>
<dbReference type="GO" id="GO:0006281">
    <property type="term" value="P:DNA repair"/>
    <property type="evidence" value="ECO:0007669"/>
    <property type="project" value="UniProtKB-ARBA"/>
</dbReference>